<accession>A0A1I2FDU5</accession>
<feature type="signal peptide" evidence="4">
    <location>
        <begin position="1"/>
        <end position="22"/>
    </location>
</feature>
<dbReference type="CDD" id="cd13679">
    <property type="entry name" value="PBP2_TRAP_YiaO_like"/>
    <property type="match status" value="1"/>
</dbReference>
<dbReference type="NCBIfam" id="NF037995">
    <property type="entry name" value="TRAP_S1"/>
    <property type="match status" value="1"/>
</dbReference>
<evidence type="ECO:0000256" key="2">
    <source>
        <dbReference type="ARBA" id="ARBA00022448"/>
    </source>
</evidence>
<evidence type="ECO:0000313" key="5">
    <source>
        <dbReference type="EMBL" id="SFF02706.1"/>
    </source>
</evidence>
<dbReference type="InterPro" id="IPR038404">
    <property type="entry name" value="TRAP_DctP_sf"/>
</dbReference>
<keyword evidence="5" id="KW-0675">Receptor</keyword>
<dbReference type="OrthoDB" id="9794826at2"/>
<keyword evidence="6" id="KW-1185">Reference proteome</keyword>
<evidence type="ECO:0000256" key="4">
    <source>
        <dbReference type="SAM" id="SignalP"/>
    </source>
</evidence>
<proteinExistence type="inferred from homology"/>
<dbReference type="STRING" id="1177982.SAMN04489711_11061"/>
<gene>
    <name evidence="5" type="ORF">SAMN04489711_11061</name>
</gene>
<reference evidence="6" key="1">
    <citation type="submission" date="2016-10" db="EMBL/GenBank/DDBJ databases">
        <authorList>
            <person name="Varghese N."/>
            <person name="Submissions S."/>
        </authorList>
    </citation>
    <scope>NUCLEOTIDE SEQUENCE [LARGE SCALE GENOMIC DNA]</scope>
    <source>
        <strain evidence="6">DSM 27981</strain>
    </source>
</reference>
<dbReference type="GO" id="GO:0030288">
    <property type="term" value="C:outer membrane-bounded periplasmic space"/>
    <property type="evidence" value="ECO:0007669"/>
    <property type="project" value="InterPro"/>
</dbReference>
<dbReference type="InterPro" id="IPR018389">
    <property type="entry name" value="DctP_fam"/>
</dbReference>
<dbReference type="RefSeq" id="WP_092940240.1">
    <property type="nucleotide sequence ID" value="NZ_FONX01000010.1"/>
</dbReference>
<dbReference type="Pfam" id="PF03480">
    <property type="entry name" value="DctP"/>
    <property type="match status" value="1"/>
</dbReference>
<dbReference type="EMBL" id="FONX01000010">
    <property type="protein sequence ID" value="SFF02706.1"/>
    <property type="molecule type" value="Genomic_DNA"/>
</dbReference>
<name>A0A1I2FDU5_9BURK</name>
<organism evidence="5 6">
    <name type="scientific">Paracidovorax wautersii</name>
    <dbReference type="NCBI Taxonomy" id="1177982"/>
    <lineage>
        <taxon>Bacteria</taxon>
        <taxon>Pseudomonadati</taxon>
        <taxon>Pseudomonadota</taxon>
        <taxon>Betaproteobacteria</taxon>
        <taxon>Burkholderiales</taxon>
        <taxon>Comamonadaceae</taxon>
        <taxon>Paracidovorax</taxon>
    </lineage>
</organism>
<evidence type="ECO:0000256" key="3">
    <source>
        <dbReference type="ARBA" id="ARBA00022729"/>
    </source>
</evidence>
<comment type="similarity">
    <text evidence="1">Belongs to the bacterial solute-binding protein 7 family.</text>
</comment>
<dbReference type="PANTHER" id="PTHR33376">
    <property type="match status" value="1"/>
</dbReference>
<dbReference type="Proteomes" id="UP000199119">
    <property type="component" value="Unassembled WGS sequence"/>
</dbReference>
<sequence>MQPFWKIALAAAAIAASALSGAQEIKARFGTSLPDSHPQTLGARKFAERVEAKTAGRIKVAVYSAGQLGSDLQMQAALQGGTQEFAAPSTATLAGLVKDFGVLGLPFSFADEKEADAVLDGPLGRKLLAQLPARGLVGLAFWENGFRNVTNNKRPIVRAEDIAGLKVRTMQNSLYIDMFSGLGANAVPMSVTELFTALESHAVDAQENPYTVVHAQKFYDVQKYLSTTGHAYDALALIVSKKFWDRLSAADRQAVQAAAAEATVYERTTSRALNAQLRAELAHLGMQINDVSPQERARMREKLQPVIAKYTAGAGEETAREFFAAIEQARKP</sequence>
<dbReference type="Gene3D" id="3.40.190.170">
    <property type="entry name" value="Bacterial extracellular solute-binding protein, family 7"/>
    <property type="match status" value="1"/>
</dbReference>
<evidence type="ECO:0000256" key="1">
    <source>
        <dbReference type="ARBA" id="ARBA00009023"/>
    </source>
</evidence>
<evidence type="ECO:0000313" key="6">
    <source>
        <dbReference type="Proteomes" id="UP000199119"/>
    </source>
</evidence>
<protein>
    <submittedName>
        <fullName evidence="5">Tripartite ATP-independent transporter solute receptor, DctP family</fullName>
    </submittedName>
</protein>
<dbReference type="NCBIfam" id="TIGR00787">
    <property type="entry name" value="dctP"/>
    <property type="match status" value="1"/>
</dbReference>
<dbReference type="PIRSF" id="PIRSF006470">
    <property type="entry name" value="DctB"/>
    <property type="match status" value="1"/>
</dbReference>
<dbReference type="AlphaFoldDB" id="A0A1I2FDU5"/>
<dbReference type="GO" id="GO:0055085">
    <property type="term" value="P:transmembrane transport"/>
    <property type="evidence" value="ECO:0007669"/>
    <property type="project" value="InterPro"/>
</dbReference>
<dbReference type="PANTHER" id="PTHR33376:SF7">
    <property type="entry name" value="C4-DICARBOXYLATE-BINDING PROTEIN DCTB"/>
    <property type="match status" value="1"/>
</dbReference>
<keyword evidence="3 4" id="KW-0732">Signal</keyword>
<dbReference type="InterPro" id="IPR004682">
    <property type="entry name" value="TRAP_DctP"/>
</dbReference>
<feature type="chain" id="PRO_5011560698" evidence="4">
    <location>
        <begin position="23"/>
        <end position="332"/>
    </location>
</feature>
<keyword evidence="2" id="KW-0813">Transport</keyword>